<dbReference type="WBParaSite" id="SSTP_0000483100.1">
    <property type="protein sequence ID" value="SSTP_0000483100.1"/>
    <property type="gene ID" value="SSTP_0000483100"/>
</dbReference>
<keyword evidence="2" id="KW-0479">Metal-binding</keyword>
<dbReference type="Gene3D" id="3.30.40.10">
    <property type="entry name" value="Zinc/RING finger domain, C3HC4 (zinc finger)"/>
    <property type="match status" value="1"/>
</dbReference>
<accession>A0A0K0E5P5</accession>
<dbReference type="GO" id="GO:0008270">
    <property type="term" value="F:zinc ion binding"/>
    <property type="evidence" value="ECO:0007669"/>
    <property type="project" value="UniProtKB-KW"/>
</dbReference>
<dbReference type="InterPro" id="IPR013083">
    <property type="entry name" value="Znf_RING/FYVE/PHD"/>
</dbReference>
<evidence type="ECO:0000256" key="7">
    <source>
        <dbReference type="PROSITE-ProRule" id="PRU00175"/>
    </source>
</evidence>
<keyword evidence="1" id="KW-0808">Transferase</keyword>
<dbReference type="SMART" id="SM00184">
    <property type="entry name" value="RING"/>
    <property type="match status" value="1"/>
</dbReference>
<evidence type="ECO:0000256" key="6">
    <source>
        <dbReference type="ARBA" id="ARBA00022833"/>
    </source>
</evidence>
<dbReference type="PANTHER" id="PTHR31063">
    <property type="entry name" value="PROTEIN CBG08668"/>
    <property type="match status" value="1"/>
</dbReference>
<dbReference type="PANTHER" id="PTHR31063:SF4">
    <property type="entry name" value="IBR DOMAIN-CONTAINING PROTEIN"/>
    <property type="match status" value="1"/>
</dbReference>
<evidence type="ECO:0000256" key="2">
    <source>
        <dbReference type="ARBA" id="ARBA00022723"/>
    </source>
</evidence>
<dbReference type="PROSITE" id="PS50089">
    <property type="entry name" value="ZF_RING_2"/>
    <property type="match status" value="1"/>
</dbReference>
<dbReference type="InterPro" id="IPR017907">
    <property type="entry name" value="Znf_RING_CS"/>
</dbReference>
<dbReference type="InterPro" id="IPR001841">
    <property type="entry name" value="Znf_RING"/>
</dbReference>
<evidence type="ECO:0000256" key="5">
    <source>
        <dbReference type="ARBA" id="ARBA00022786"/>
    </source>
</evidence>
<dbReference type="WBParaSite" id="TCONS_00016237.p1">
    <property type="protein sequence ID" value="TCONS_00016237.p1"/>
    <property type="gene ID" value="XLOC_010932"/>
</dbReference>
<dbReference type="PROSITE" id="PS51873">
    <property type="entry name" value="TRIAD"/>
    <property type="match status" value="1"/>
</dbReference>
<keyword evidence="4 7" id="KW-0863">Zinc-finger</keyword>
<dbReference type="AlphaFoldDB" id="A0A0K0E5P5"/>
<proteinExistence type="predicted"/>
<dbReference type="InterPro" id="IPR027370">
    <property type="entry name" value="Znf-RING_euk"/>
</dbReference>
<protein>
    <submittedName>
        <fullName evidence="11 12">RING-type domain-containing protein</fullName>
    </submittedName>
</protein>
<dbReference type="CDD" id="cd20335">
    <property type="entry name" value="BRcat_RBR"/>
    <property type="match status" value="1"/>
</dbReference>
<evidence type="ECO:0000259" key="9">
    <source>
        <dbReference type="PROSITE" id="PS51873"/>
    </source>
</evidence>
<evidence type="ECO:0000313" key="10">
    <source>
        <dbReference type="Proteomes" id="UP000035681"/>
    </source>
</evidence>
<evidence type="ECO:0000259" key="8">
    <source>
        <dbReference type="PROSITE" id="PS50089"/>
    </source>
</evidence>
<keyword evidence="5" id="KW-0833">Ubl conjugation pathway</keyword>
<organism evidence="11">
    <name type="scientific">Strongyloides stercoralis</name>
    <name type="common">Threadworm</name>
    <dbReference type="NCBI Taxonomy" id="6248"/>
    <lineage>
        <taxon>Eukaryota</taxon>
        <taxon>Metazoa</taxon>
        <taxon>Ecdysozoa</taxon>
        <taxon>Nematoda</taxon>
        <taxon>Chromadorea</taxon>
        <taxon>Rhabditida</taxon>
        <taxon>Tylenchina</taxon>
        <taxon>Panagrolaimomorpha</taxon>
        <taxon>Strongyloidoidea</taxon>
        <taxon>Strongyloididae</taxon>
        <taxon>Strongyloides</taxon>
    </lineage>
</organism>
<dbReference type="Pfam" id="PF13445">
    <property type="entry name" value="zf-RING_UBOX"/>
    <property type="match status" value="1"/>
</dbReference>
<sequence>MDCICINEKPNIDRKIEKGRRHAGYAKLKKHLLKDGYISKDVIFDESVVNREKNRIINDSSNDSISLNVPYSLNRKNRWDTVSPISLNINALNSITDNISVAVVEQMTTIPDIGCQNKKTKKYLTEQCVTGITMSNEAGYIKVKGANSSSGANLSSLIENNKKTKKNNEITNLESADCDDSYNSNKCKAQIRYRINTSHKNNDYSVCKHFKQQLKAKKTTQKPSKSCKKKDNELDFDSTELISDDENFDTVNESLLTSIPKISQFLLSDFITETPPVIIDVESVKNIDETTNSTEDKIKPKDLLVLPSELRISTIFDEIKFDTSKWDNFNFISDINKLLDKNNYNMKWIDDDRTIILIDLSGNIDLMHHIYKKMKFMIVIKNSQDIKNTLKIIFNTNLKVTNIMKLNNVRRFIKNQILSLKKNINSIEDFIESCINIGKEWLQINNEENKNGDEETVNWTEFEKNYNSEELSQNVIPIDEYQLYEILENDITNIWEHSLSDSENSNWDIKSDDSFEKVSIDDLTNIDKIEESEFSLMKCNICKTSQSLDNTIILNECKHNFCKECLTENFYKQIRLDERSLNCPYCQKLVSLNILTMIFPLPLISFYIHHEYSKKMKKQGFCTIYCIKCKDITTMNLQNHYSNVNCQKCNIFWCVLCKKAPHYPLTCKQSFEWKKRLEKNFEIMNVIDEKYCTNENCQVCTDHWCILCKGNSLYPSSSKQVFENENKYSDVLDFSNGRTYILKYWKLLGKCRYCKIEFCVFCKKTPHFSYDCDEFIKFKERCIKGEVNKNDKNEFENNKHVSLKFFVKIYDVHCLRFNFPQFDTLSRIWNKIRIQDSDETYLQLRKTLLYLIEYGYAWLYLNKNNKPENYTRIKNILSGSFSYYKIVDGAIVNMFNENIENKLQKIRQNINVILNEFSR</sequence>
<evidence type="ECO:0000256" key="1">
    <source>
        <dbReference type="ARBA" id="ARBA00022679"/>
    </source>
</evidence>
<dbReference type="Proteomes" id="UP000035681">
    <property type="component" value="Unplaced"/>
</dbReference>
<dbReference type="PROSITE" id="PS00518">
    <property type="entry name" value="ZF_RING_1"/>
    <property type="match status" value="1"/>
</dbReference>
<keyword evidence="6" id="KW-0862">Zinc</keyword>
<feature type="domain" description="RING-type" evidence="9">
    <location>
        <begin position="535"/>
        <end position="729"/>
    </location>
</feature>
<evidence type="ECO:0000313" key="11">
    <source>
        <dbReference type="WBParaSite" id="SSTP_0000483100.1"/>
    </source>
</evidence>
<evidence type="ECO:0000256" key="3">
    <source>
        <dbReference type="ARBA" id="ARBA00022737"/>
    </source>
</evidence>
<name>A0A0K0E5P5_STRER</name>
<keyword evidence="3" id="KW-0677">Repeat</keyword>
<dbReference type="GO" id="GO:0016740">
    <property type="term" value="F:transferase activity"/>
    <property type="evidence" value="ECO:0007669"/>
    <property type="project" value="UniProtKB-KW"/>
</dbReference>
<reference evidence="11" key="1">
    <citation type="submission" date="2015-08" db="UniProtKB">
        <authorList>
            <consortium name="WormBaseParasite"/>
        </authorList>
    </citation>
    <scope>IDENTIFICATION</scope>
</reference>
<evidence type="ECO:0000313" key="12">
    <source>
        <dbReference type="WBParaSite" id="TCONS_00016237.p1"/>
    </source>
</evidence>
<keyword evidence="10" id="KW-1185">Reference proteome</keyword>
<dbReference type="SUPFAM" id="SSF57850">
    <property type="entry name" value="RING/U-box"/>
    <property type="match status" value="1"/>
</dbReference>
<feature type="domain" description="RING-type" evidence="8">
    <location>
        <begin position="539"/>
        <end position="587"/>
    </location>
</feature>
<evidence type="ECO:0000256" key="4">
    <source>
        <dbReference type="ARBA" id="ARBA00022771"/>
    </source>
</evidence>
<dbReference type="InterPro" id="IPR044066">
    <property type="entry name" value="TRIAD_supradom"/>
</dbReference>